<feature type="compositionally biased region" description="Basic and acidic residues" evidence="2">
    <location>
        <begin position="427"/>
        <end position="437"/>
    </location>
</feature>
<comment type="caution">
    <text evidence="3">The sequence shown here is derived from an EMBL/GenBank/DDBJ whole genome shotgun (WGS) entry which is preliminary data.</text>
</comment>
<feature type="region of interest" description="Disordered" evidence="2">
    <location>
        <begin position="399"/>
        <end position="437"/>
    </location>
</feature>
<evidence type="ECO:0000256" key="2">
    <source>
        <dbReference type="SAM" id="MobiDB-lite"/>
    </source>
</evidence>
<feature type="compositionally biased region" description="Polar residues" evidence="2">
    <location>
        <begin position="698"/>
        <end position="710"/>
    </location>
</feature>
<feature type="region of interest" description="Disordered" evidence="2">
    <location>
        <begin position="183"/>
        <end position="207"/>
    </location>
</feature>
<keyword evidence="4" id="KW-1185">Reference proteome</keyword>
<feature type="compositionally biased region" description="Pro residues" evidence="2">
    <location>
        <begin position="642"/>
        <end position="651"/>
    </location>
</feature>
<name>A0A8J2LBT7_9HEXA</name>
<evidence type="ECO:0000313" key="4">
    <source>
        <dbReference type="Proteomes" id="UP000708208"/>
    </source>
</evidence>
<evidence type="ECO:0000256" key="1">
    <source>
        <dbReference type="SAM" id="Coils"/>
    </source>
</evidence>
<feature type="compositionally biased region" description="Polar residues" evidence="2">
    <location>
        <begin position="1"/>
        <end position="24"/>
    </location>
</feature>
<keyword evidence="1" id="KW-0175">Coiled coil</keyword>
<dbReference type="OrthoDB" id="10655010at2759"/>
<reference evidence="3" key="1">
    <citation type="submission" date="2021-06" db="EMBL/GenBank/DDBJ databases">
        <authorList>
            <person name="Hodson N. C."/>
            <person name="Mongue J. A."/>
            <person name="Jaron S. K."/>
        </authorList>
    </citation>
    <scope>NUCLEOTIDE SEQUENCE</scope>
</reference>
<dbReference type="Proteomes" id="UP000708208">
    <property type="component" value="Unassembled WGS sequence"/>
</dbReference>
<sequence>MRKPISQQDEQTLVSLSPTSSARRPSQVPPTGSIHAPRGDFREENNVQYTTASNRPRACLKLRECTNTFQHTNLLIPAYPFFPNKPPGINFDCKQNPSIRTRKLEIPGYNPILDGYSGGRVHQEPILSASAIMRTKDSKENKSNKKEALKESYRNNLGSCAHQHQDGTYSSTCFCNQQENNNYSQPPETYGEKGKKQGKLQKVKTRHPSKSIAMNLNDMIMGKKKPKAKRPVTSATDLSLDCTTKISTKIFSANKILLNRKDKENMLPILRNSGQNPCNSVCYNDKEGDPHSHNGCNGKNCSKCNTMAQKLKAQVQVAKTLQKQNGCLENIVTQKRNLVEQLTRQVRTLVRENQQLAKGCGKLPLETMLTTEPSAALPKIPTINLAGCSGSFSQLQMEGYNTDESGEDPRKTRTGKENGPKPSTSPKKTESTEKLEEAEKRLSNLNMKCENIQQNYNQVKKENQEINRFLTDLLYTLNARGYESITDHEGNMIDLYRCKGEAFLDLRGRDARQRAPAKRLAPQETLLKAVIGSQERIIQNLICQLEDHQKEALIGQRLSLDSFHCQEGSRNSILEADILSLFALIEGACQRSPEVYSVLKEQHAFDSQIKANAGMNVASAIVEAMLDRCQKVINSTNMNPSASPPATPPTPKPRREAKSSTTCQTRFVPMQNHLARGVVYNENPQYPHHLDPKLSVKQVPSQKSDPQFQKNGIPLPRGQILPEIPPRSRLPPQVTRSNSHTQAVGPLGPIRTNSPVLLANNMSSRGSSPRLRPNTSDNSINQQLTTAGHIQPMSVSSEKQIPSLIGDRCPYCTRQFSANTSLAEINAHMEIHSYQAG</sequence>
<proteinExistence type="predicted"/>
<dbReference type="EMBL" id="CAJVCH010461529">
    <property type="protein sequence ID" value="CAG7819844.1"/>
    <property type="molecule type" value="Genomic_DNA"/>
</dbReference>
<gene>
    <name evidence="3" type="ORF">AFUS01_LOCUS30265</name>
</gene>
<feature type="compositionally biased region" description="Basic residues" evidence="2">
    <location>
        <begin position="196"/>
        <end position="207"/>
    </location>
</feature>
<organism evidence="3 4">
    <name type="scientific">Allacma fusca</name>
    <dbReference type="NCBI Taxonomy" id="39272"/>
    <lineage>
        <taxon>Eukaryota</taxon>
        <taxon>Metazoa</taxon>
        <taxon>Ecdysozoa</taxon>
        <taxon>Arthropoda</taxon>
        <taxon>Hexapoda</taxon>
        <taxon>Collembola</taxon>
        <taxon>Symphypleona</taxon>
        <taxon>Sminthuridae</taxon>
        <taxon>Allacma</taxon>
    </lineage>
</organism>
<dbReference type="AlphaFoldDB" id="A0A8J2LBT7"/>
<feature type="region of interest" description="Disordered" evidence="2">
    <location>
        <begin position="685"/>
        <end position="753"/>
    </location>
</feature>
<evidence type="ECO:0000313" key="3">
    <source>
        <dbReference type="EMBL" id="CAG7819844.1"/>
    </source>
</evidence>
<feature type="region of interest" description="Disordered" evidence="2">
    <location>
        <begin position="634"/>
        <end position="662"/>
    </location>
</feature>
<feature type="coiled-coil region" evidence="1">
    <location>
        <begin position="332"/>
        <end position="359"/>
    </location>
</feature>
<feature type="compositionally biased region" description="Basic and acidic residues" evidence="2">
    <location>
        <begin position="407"/>
        <end position="419"/>
    </location>
</feature>
<protein>
    <submittedName>
        <fullName evidence="3">Uncharacterized protein</fullName>
    </submittedName>
</protein>
<feature type="region of interest" description="Disordered" evidence="2">
    <location>
        <begin position="1"/>
        <end position="44"/>
    </location>
</feature>
<accession>A0A8J2LBT7</accession>